<feature type="compositionally biased region" description="Polar residues" evidence="1">
    <location>
        <begin position="324"/>
        <end position="348"/>
    </location>
</feature>
<dbReference type="EMBL" id="LT598468">
    <property type="protein sequence ID" value="SCV03895.1"/>
    <property type="molecule type" value="Genomic_DNA"/>
</dbReference>
<gene>
    <name evidence="2" type="ORF">LAMI_0H11804G</name>
</gene>
<feature type="compositionally biased region" description="Polar residues" evidence="1">
    <location>
        <begin position="1"/>
        <end position="19"/>
    </location>
</feature>
<keyword evidence="3" id="KW-1185">Reference proteome</keyword>
<feature type="compositionally biased region" description="Basic and acidic residues" evidence="1">
    <location>
        <begin position="434"/>
        <end position="452"/>
    </location>
</feature>
<organism evidence="2 3">
    <name type="scientific">Lachancea mirantina</name>
    <dbReference type="NCBI Taxonomy" id="1230905"/>
    <lineage>
        <taxon>Eukaryota</taxon>
        <taxon>Fungi</taxon>
        <taxon>Dikarya</taxon>
        <taxon>Ascomycota</taxon>
        <taxon>Saccharomycotina</taxon>
        <taxon>Saccharomycetes</taxon>
        <taxon>Saccharomycetales</taxon>
        <taxon>Saccharomycetaceae</taxon>
        <taxon>Lachancea</taxon>
    </lineage>
</organism>
<reference evidence="3" key="1">
    <citation type="submission" date="2016-03" db="EMBL/GenBank/DDBJ databases">
        <authorList>
            <person name="Devillers H."/>
        </authorList>
    </citation>
    <scope>NUCLEOTIDE SEQUENCE [LARGE SCALE GENOMIC DNA]</scope>
</reference>
<proteinExistence type="predicted"/>
<evidence type="ECO:0000313" key="2">
    <source>
        <dbReference type="EMBL" id="SCV03895.1"/>
    </source>
</evidence>
<feature type="region of interest" description="Disordered" evidence="1">
    <location>
        <begin position="493"/>
        <end position="513"/>
    </location>
</feature>
<feature type="compositionally biased region" description="Basic and acidic residues" evidence="1">
    <location>
        <begin position="20"/>
        <end position="31"/>
    </location>
</feature>
<feature type="compositionally biased region" description="Low complexity" evidence="1">
    <location>
        <begin position="209"/>
        <end position="223"/>
    </location>
</feature>
<sequence length="700" mass="78151">MSFPGQSFNDSGSVYSRSSSHFETEAKDGRLMPRSGSTSDLFEVPSSRVKPKPYRRFNSSRALPTQNLSHIPEKRQNSSPAYLASYERQLPQLRPQPRQQVSVMQMTPYQMQRRQMKNSFQFPNGESFTPRNQSVRTFQNESGGRMLPKSASCSNFHPVSGQTHQTPSIRDSVPGPLIAIPARPSSELNRRDNLHLTPPNLPRNDLKRYSSLSSLSKLPTYPSAPVNPPVAFGLRNDTNSQGKNRPSPTRANPSIYSHNNFSSLLPKAQVASSNTSTSNSSNSLRSENVVSSNTSSSPSEAAEIPDVVKRGSLRTNSKRKHELQVTSKHPSVQSIKATSNVEKSTCANSKDAGPSPSKTDINAVEDKLPTLKRSRSSRLGSFFKKLLPSTKKQQAKMKPSKSLQHKLPSVDVDKVKPPMPHSNGTKSSSMNTEPQKDRSESPTSDETKKDGTDIYDLDDIDLDDDESDMLMDIDLVFDSLLLKSDHSRITRAIQSKTQQSDPASTGVDTTPDLPATVQSQLQQDTLLDPKLINDFSKLGSLIDLEKEQGTKKSVPDPRSYPPPRSQKRPRLLNKDSAVGFYRQHASKGNTPPEFTEALLQDLYRDWHVVHLNCNVTSLRPSIRDKTLPKSVRFGDSVFVNDTYAAADYERSDKTFIKMRRKIMQKNSANFVSAIKLELNEFKRNEMPVHEDSSGNTHFFY</sequence>
<accession>A0A1G4KHC9</accession>
<evidence type="ECO:0000256" key="1">
    <source>
        <dbReference type="SAM" id="MobiDB-lite"/>
    </source>
</evidence>
<feature type="compositionally biased region" description="Basic and acidic residues" evidence="1">
    <location>
        <begin position="546"/>
        <end position="555"/>
    </location>
</feature>
<feature type="compositionally biased region" description="Polar residues" evidence="1">
    <location>
        <begin position="151"/>
        <end position="169"/>
    </location>
</feature>
<dbReference type="Proteomes" id="UP000191024">
    <property type="component" value="Chromosome H"/>
</dbReference>
<name>A0A1G4KHC9_9SACH</name>
<evidence type="ECO:0000313" key="3">
    <source>
        <dbReference type="Proteomes" id="UP000191024"/>
    </source>
</evidence>
<feature type="compositionally biased region" description="Polar residues" evidence="1">
    <location>
        <begin position="493"/>
        <end position="508"/>
    </location>
</feature>
<feature type="region of interest" description="Disordered" evidence="1">
    <location>
        <begin position="1"/>
        <end position="78"/>
    </location>
</feature>
<protein>
    <submittedName>
        <fullName evidence="2">LAMI_0H11804g1_1</fullName>
    </submittedName>
</protein>
<feature type="compositionally biased region" description="Low complexity" evidence="1">
    <location>
        <begin position="272"/>
        <end position="300"/>
    </location>
</feature>
<dbReference type="AlphaFoldDB" id="A0A1G4KHC9"/>
<feature type="region of interest" description="Disordered" evidence="1">
    <location>
        <begin position="546"/>
        <end position="572"/>
    </location>
</feature>
<feature type="compositionally biased region" description="Polar residues" evidence="1">
    <location>
        <begin position="422"/>
        <end position="433"/>
    </location>
</feature>
<dbReference type="OrthoDB" id="5563016at2759"/>
<feature type="compositionally biased region" description="Polar residues" evidence="1">
    <location>
        <begin position="57"/>
        <end position="69"/>
    </location>
</feature>
<feature type="region of interest" description="Disordered" evidence="1">
    <location>
        <begin position="138"/>
        <end position="459"/>
    </location>
</feature>
<feature type="compositionally biased region" description="Polar residues" evidence="1">
    <location>
        <begin position="236"/>
        <end position="263"/>
    </location>
</feature>